<dbReference type="EMBL" id="ABEU02000011">
    <property type="protein sequence ID" value="PNR44860.1"/>
    <property type="molecule type" value="Genomic_DNA"/>
</dbReference>
<reference evidence="4 6" key="2">
    <citation type="journal article" date="2018" name="Plant J.">
        <title>The Physcomitrella patens chromosome-scale assembly reveals moss genome structure and evolution.</title>
        <authorList>
            <person name="Lang D."/>
            <person name="Ullrich K.K."/>
            <person name="Murat F."/>
            <person name="Fuchs J."/>
            <person name="Jenkins J."/>
            <person name="Haas F.B."/>
            <person name="Piednoel M."/>
            <person name="Gundlach H."/>
            <person name="Van Bel M."/>
            <person name="Meyberg R."/>
            <person name="Vives C."/>
            <person name="Morata J."/>
            <person name="Symeonidi A."/>
            <person name="Hiss M."/>
            <person name="Muchero W."/>
            <person name="Kamisugi Y."/>
            <person name="Saleh O."/>
            <person name="Blanc G."/>
            <person name="Decker E.L."/>
            <person name="van Gessel N."/>
            <person name="Grimwood J."/>
            <person name="Hayes R.D."/>
            <person name="Graham S.W."/>
            <person name="Gunter L.E."/>
            <person name="McDaniel S.F."/>
            <person name="Hoernstein S.N.W."/>
            <person name="Larsson A."/>
            <person name="Li F.W."/>
            <person name="Perroud P.F."/>
            <person name="Phillips J."/>
            <person name="Ranjan P."/>
            <person name="Rokshar D.S."/>
            <person name="Rothfels C.J."/>
            <person name="Schneider L."/>
            <person name="Shu S."/>
            <person name="Stevenson D.W."/>
            <person name="Thummler F."/>
            <person name="Tillich M."/>
            <person name="Villarreal Aguilar J.C."/>
            <person name="Widiez T."/>
            <person name="Wong G.K."/>
            <person name="Wymore A."/>
            <person name="Zhang Y."/>
            <person name="Zimmer A.D."/>
            <person name="Quatrano R.S."/>
            <person name="Mayer K.F.X."/>
            <person name="Goodstein D."/>
            <person name="Casacuberta J.M."/>
            <person name="Vandepoele K."/>
            <person name="Reski R."/>
            <person name="Cuming A.C."/>
            <person name="Tuskan G.A."/>
            <person name="Maumus F."/>
            <person name="Salse J."/>
            <person name="Schmutz J."/>
            <person name="Rensing S.A."/>
        </authorList>
    </citation>
    <scope>NUCLEOTIDE SEQUENCE [LARGE SCALE GENOMIC DNA]</scope>
    <source>
        <strain evidence="5 6">cv. Gransden 2004</strain>
    </source>
</reference>
<dbReference type="Proteomes" id="UP000006727">
    <property type="component" value="Chromosome 11"/>
</dbReference>
<evidence type="ECO:0000313" key="4">
    <source>
        <dbReference type="EMBL" id="PNR44860.1"/>
    </source>
</evidence>
<dbReference type="Gramene" id="Pp3c11_5520V3.2">
    <property type="protein sequence ID" value="Pp3c11_5520V3.2"/>
    <property type="gene ID" value="Pp3c11_5520"/>
</dbReference>
<dbReference type="GO" id="GO:0006952">
    <property type="term" value="P:defense response"/>
    <property type="evidence" value="ECO:0007669"/>
    <property type="project" value="InterPro"/>
</dbReference>
<keyword evidence="6" id="KW-1185">Reference proteome</keyword>
<dbReference type="InterPro" id="IPR037217">
    <property type="entry name" value="Trp/Indoleamine_2_3_dOase-like"/>
</dbReference>
<reference evidence="5" key="3">
    <citation type="submission" date="2020-12" db="UniProtKB">
        <authorList>
            <consortium name="EnsemblPlants"/>
        </authorList>
    </citation>
    <scope>IDENTIFICATION</scope>
</reference>
<feature type="region of interest" description="Disordered" evidence="1">
    <location>
        <begin position="489"/>
        <end position="528"/>
    </location>
</feature>
<evidence type="ECO:0008006" key="7">
    <source>
        <dbReference type="Google" id="ProtNLM"/>
    </source>
</evidence>
<evidence type="ECO:0000313" key="6">
    <source>
        <dbReference type="Proteomes" id="UP000006727"/>
    </source>
</evidence>
<dbReference type="GO" id="GO:0019441">
    <property type="term" value="P:L-tryptophan catabolic process to kynurenine"/>
    <property type="evidence" value="ECO:0007669"/>
    <property type="project" value="InterPro"/>
</dbReference>
<accession>A0A2K1JTL4</accession>
<dbReference type="GeneID" id="112288530"/>
<evidence type="ECO:0000259" key="3">
    <source>
        <dbReference type="Pfam" id="PF07231"/>
    </source>
</evidence>
<dbReference type="EnsemblPlants" id="Pp3c11_5520V3.1">
    <property type="protein sequence ID" value="Pp3c11_5520V3.1"/>
    <property type="gene ID" value="Pp3c11_5520"/>
</dbReference>
<proteinExistence type="predicted"/>
<dbReference type="PaxDb" id="3218-PP1S389_27V6.1"/>
<sequence>MDARDLRFRSCEGCGGVHCSLFPGTPVSVSLSNCDIEALVQPSPEQVEAYELYLHLPELTRLWRTKLYPRWENEIIVRPALHSLELVFRVISAVLCDTRPYIDRDEWLRRLESLANLQLEIISCIVEGDEEAPTSKLSNSCSYVGTESVVWHKSGSRPLVSRLSKESLLPRLAAWRTAHNVSILLHFAIEGHMARAPFTLGLGEPNLSGKPVLEYDKVCTPLEVYGCRQSMPGHPEDHTLSTVHQIMEAWLEVASGLLQNVEKTVKEGNFESAAKSCRIVERVWKLLISTMDLLQIMDPDDFMRLKEELAISQGGTAISTEHIGGGAYCLRSSRLRHVTKDCKELRHLVPKVVGVEADPKGGPRLQEAVMDLLHSHGLRTHAAPLYKRPSGYHSSTIHLLQAFQAVEAAVRQFYFSYQQLVIAVMGSGEYKATAQTEISAADALAQIYFEPPYFPSLDGAKTFLGSYWHNNPELEEGAIMRQLMVEKTSRTGNSSKASSVANSDSSDSTKNDEDEERTQKKSLGSSERKQYVNAAFSYNKHHMYQGAMGA</sequence>
<dbReference type="Pfam" id="PF07231">
    <property type="entry name" value="Hs1pro-1_N"/>
    <property type="match status" value="1"/>
</dbReference>
<dbReference type="AlphaFoldDB" id="A0A2K1JTL4"/>
<dbReference type="OMA" id="VHVMMDP"/>
<feature type="domain" description="Nematode resistance protein-like HSPRO1 N-terminal" evidence="3">
    <location>
        <begin position="37"/>
        <end position="190"/>
    </location>
</feature>
<reference evidence="4 6" key="1">
    <citation type="journal article" date="2008" name="Science">
        <title>The Physcomitrella genome reveals evolutionary insights into the conquest of land by plants.</title>
        <authorList>
            <person name="Rensing S."/>
            <person name="Lang D."/>
            <person name="Zimmer A."/>
            <person name="Terry A."/>
            <person name="Salamov A."/>
            <person name="Shapiro H."/>
            <person name="Nishiyama T."/>
            <person name="Perroud P.-F."/>
            <person name="Lindquist E."/>
            <person name="Kamisugi Y."/>
            <person name="Tanahashi T."/>
            <person name="Sakakibara K."/>
            <person name="Fujita T."/>
            <person name="Oishi K."/>
            <person name="Shin-I T."/>
            <person name="Kuroki Y."/>
            <person name="Toyoda A."/>
            <person name="Suzuki Y."/>
            <person name="Hashimoto A."/>
            <person name="Yamaguchi K."/>
            <person name="Sugano A."/>
            <person name="Kohara Y."/>
            <person name="Fujiyama A."/>
            <person name="Anterola A."/>
            <person name="Aoki S."/>
            <person name="Ashton N."/>
            <person name="Barbazuk W.B."/>
            <person name="Barker E."/>
            <person name="Bennetzen J."/>
            <person name="Bezanilla M."/>
            <person name="Blankenship R."/>
            <person name="Cho S.H."/>
            <person name="Dutcher S."/>
            <person name="Estelle M."/>
            <person name="Fawcett J.A."/>
            <person name="Gundlach H."/>
            <person name="Hanada K."/>
            <person name="Heyl A."/>
            <person name="Hicks K.A."/>
            <person name="Hugh J."/>
            <person name="Lohr M."/>
            <person name="Mayer K."/>
            <person name="Melkozernov A."/>
            <person name="Murata T."/>
            <person name="Nelson D."/>
            <person name="Pils B."/>
            <person name="Prigge M."/>
            <person name="Reiss B."/>
            <person name="Renner T."/>
            <person name="Rombauts S."/>
            <person name="Rushton P."/>
            <person name="Sanderfoot A."/>
            <person name="Schween G."/>
            <person name="Shiu S.-H."/>
            <person name="Stueber K."/>
            <person name="Theodoulou F.L."/>
            <person name="Tu H."/>
            <person name="Van de Peer Y."/>
            <person name="Verrier P.J."/>
            <person name="Waters E."/>
            <person name="Wood A."/>
            <person name="Yang L."/>
            <person name="Cove D."/>
            <person name="Cuming A."/>
            <person name="Hasebe M."/>
            <person name="Lucas S."/>
            <person name="Mishler D.B."/>
            <person name="Reski R."/>
            <person name="Grigoriev I."/>
            <person name="Quatrano R.S."/>
            <person name="Boore J.L."/>
        </authorList>
    </citation>
    <scope>NUCLEOTIDE SEQUENCE [LARGE SCALE GENOMIC DNA]</scope>
    <source>
        <strain evidence="5 6">cv. Gransden 2004</strain>
    </source>
</reference>
<evidence type="ECO:0000256" key="1">
    <source>
        <dbReference type="SAM" id="MobiDB-lite"/>
    </source>
</evidence>
<protein>
    <recommendedName>
        <fullName evidence="7">Nematode resistance protein-like HSPRO2</fullName>
    </recommendedName>
</protein>
<feature type="domain" description="Hs1pro-1 C-terminal" evidence="2">
    <location>
        <begin position="193"/>
        <end position="470"/>
    </location>
</feature>
<dbReference type="InterPro" id="IPR009743">
    <property type="entry name" value="Hs1pro-1_C"/>
</dbReference>
<dbReference type="Pfam" id="PF07014">
    <property type="entry name" value="Hs1pro-1_C"/>
    <property type="match status" value="1"/>
</dbReference>
<dbReference type="EnsemblPlants" id="Pp3c11_5520V3.2">
    <property type="protein sequence ID" value="Pp3c11_5520V3.2"/>
    <property type="gene ID" value="Pp3c11_5520"/>
</dbReference>
<gene>
    <name evidence="5" type="primary">LOC112288530</name>
    <name evidence="4" type="ORF">PHYPA_014630</name>
</gene>
<dbReference type="SUPFAM" id="SSF140959">
    <property type="entry name" value="Indolic compounds 2,3-dioxygenase-like"/>
    <property type="match status" value="1"/>
</dbReference>
<name>A0A2K1JTL4_PHYPA</name>
<dbReference type="InterPro" id="IPR009869">
    <property type="entry name" value="HSPRO1_N"/>
</dbReference>
<dbReference type="OrthoDB" id="188455at2759"/>
<dbReference type="PANTHER" id="PTHR34795:SF1">
    <property type="entry name" value="NEMATODE RESISTANCE PROTEIN-LIKE HSPRO1"/>
    <property type="match status" value="1"/>
</dbReference>
<dbReference type="PANTHER" id="PTHR34795">
    <property type="entry name" value="NEMATODE RESISTANCE PROTEIN-LIKE HSPRO1"/>
    <property type="match status" value="1"/>
</dbReference>
<dbReference type="RefSeq" id="XP_024388549.1">
    <property type="nucleotide sequence ID" value="XM_024532781.2"/>
</dbReference>
<organism evidence="4">
    <name type="scientific">Physcomitrium patens</name>
    <name type="common">Spreading-leaved earth moss</name>
    <name type="synonym">Physcomitrella patens</name>
    <dbReference type="NCBI Taxonomy" id="3218"/>
    <lineage>
        <taxon>Eukaryota</taxon>
        <taxon>Viridiplantae</taxon>
        <taxon>Streptophyta</taxon>
        <taxon>Embryophyta</taxon>
        <taxon>Bryophyta</taxon>
        <taxon>Bryophytina</taxon>
        <taxon>Bryopsida</taxon>
        <taxon>Funariidae</taxon>
        <taxon>Funariales</taxon>
        <taxon>Funariaceae</taxon>
        <taxon>Physcomitrium</taxon>
    </lineage>
</organism>
<dbReference type="InterPro" id="IPR038759">
    <property type="entry name" value="HSPRO1/HSPRO2"/>
</dbReference>
<feature type="compositionally biased region" description="Low complexity" evidence="1">
    <location>
        <begin position="493"/>
        <end position="508"/>
    </location>
</feature>
<dbReference type="Gramene" id="Pp3c11_5520V3.1">
    <property type="protein sequence ID" value="Pp3c11_5520V3.1"/>
    <property type="gene ID" value="Pp3c11_5520"/>
</dbReference>
<evidence type="ECO:0000313" key="5">
    <source>
        <dbReference type="EnsemblPlants" id="Pp3c11_5520V3.1"/>
    </source>
</evidence>
<dbReference type="GO" id="GO:0020037">
    <property type="term" value="F:heme binding"/>
    <property type="evidence" value="ECO:0007669"/>
    <property type="project" value="InterPro"/>
</dbReference>
<evidence type="ECO:0000259" key="2">
    <source>
        <dbReference type="Pfam" id="PF07014"/>
    </source>
</evidence>
<dbReference type="GO" id="GO:0046872">
    <property type="term" value="F:metal ion binding"/>
    <property type="evidence" value="ECO:0007669"/>
    <property type="project" value="InterPro"/>
</dbReference>
<dbReference type="Gene3D" id="1.20.58.480">
    <property type="match status" value="1"/>
</dbReference>